<dbReference type="InterPro" id="IPR005490">
    <property type="entry name" value="LD_TPept_cat_dom"/>
</dbReference>
<keyword evidence="2" id="KW-0808">Transferase</keyword>
<feature type="active site" description="Proton donor/acceptor" evidence="7">
    <location>
        <position position="332"/>
    </location>
</feature>
<evidence type="ECO:0000256" key="5">
    <source>
        <dbReference type="ARBA" id="ARBA00023315"/>
    </source>
</evidence>
<keyword evidence="5" id="KW-0012">Acyltransferase</keyword>
<feature type="active site" description="Nucleophile" evidence="7">
    <location>
        <position position="350"/>
    </location>
</feature>
<keyword evidence="3 7" id="KW-0133">Cell shape</keyword>
<dbReference type="Gene3D" id="2.60.40.3780">
    <property type="match status" value="1"/>
</dbReference>
<evidence type="ECO:0000256" key="7">
    <source>
        <dbReference type="PROSITE-ProRule" id="PRU01373"/>
    </source>
</evidence>
<proteinExistence type="predicted"/>
<dbReference type="PANTHER" id="PTHR30582:SF2">
    <property type="entry name" value="L,D-TRANSPEPTIDASE YCIB-RELATED"/>
    <property type="match status" value="1"/>
</dbReference>
<comment type="pathway">
    <text evidence="1 7">Cell wall biogenesis; peptidoglycan biosynthesis.</text>
</comment>
<dbReference type="InterPro" id="IPR038063">
    <property type="entry name" value="Transpep_catalytic_dom"/>
</dbReference>
<evidence type="ECO:0000256" key="4">
    <source>
        <dbReference type="ARBA" id="ARBA00022984"/>
    </source>
</evidence>
<evidence type="ECO:0000259" key="8">
    <source>
        <dbReference type="PROSITE" id="PS52029"/>
    </source>
</evidence>
<dbReference type="Pfam" id="PF17964">
    <property type="entry name" value="Big_10"/>
    <property type="match status" value="1"/>
</dbReference>
<dbReference type="Proteomes" id="UP001055336">
    <property type="component" value="Chromosome"/>
</dbReference>
<dbReference type="PANTHER" id="PTHR30582">
    <property type="entry name" value="L,D-TRANSPEPTIDASE"/>
    <property type="match status" value="1"/>
</dbReference>
<dbReference type="Pfam" id="PF03734">
    <property type="entry name" value="YkuD"/>
    <property type="match status" value="1"/>
</dbReference>
<dbReference type="PROSITE" id="PS51257">
    <property type="entry name" value="PROKAR_LIPOPROTEIN"/>
    <property type="match status" value="1"/>
</dbReference>
<feature type="domain" description="L,D-TPase catalytic" evidence="8">
    <location>
        <begin position="249"/>
        <end position="374"/>
    </location>
</feature>
<accession>A0ABY3VP58</accession>
<dbReference type="InterPro" id="IPR050979">
    <property type="entry name" value="LD-transpeptidase"/>
</dbReference>
<reference evidence="9" key="1">
    <citation type="submission" date="2022-08" db="EMBL/GenBank/DDBJ databases">
        <title>Whole genome sequencing of non-tuberculosis mycobacteria type-strains.</title>
        <authorList>
            <person name="Igarashi Y."/>
            <person name="Osugi A."/>
            <person name="Mitarai S."/>
        </authorList>
    </citation>
    <scope>NUCLEOTIDE SEQUENCE</scope>
    <source>
        <strain evidence="9">DSM 45127</strain>
    </source>
</reference>
<dbReference type="EMBL" id="CP092488">
    <property type="protein sequence ID" value="UMB71202.1"/>
    <property type="molecule type" value="Genomic_DNA"/>
</dbReference>
<evidence type="ECO:0000313" key="9">
    <source>
        <dbReference type="EMBL" id="UMB71202.1"/>
    </source>
</evidence>
<sequence>MAGRFNRLQHRGRRWLAVLVVPLAVFGAGACGSNGGAPAPKAIMDKATPFGDLLVPKLTTSVADGAVGVAVDSPVTVSADDGVLASVEMVNENGGTVEGQLSADGVRWSTTERLGYNRLYTLTAKARGLGGVATRQLSFRTHSPHNLAMAYPRPSEGEVVGVGETVAVQFDENIANRQAAEKAIHVTTDPPVEGAFYWLNNREVRWRPEHFWKPGTNVDVAVDTYGVDLGDGLFGQDNAHTHFTIGDEVIATADDTTKMVTVRVNGEVVKTMPTSMGKDSTPTASGTYILGVRFAHMIMDSSTYGVPVNSPNGYRTEVDYATQMSYSGVFVHSAPWSVGAQGHTNTSHGCLNVSPSNAQWFFENTKRGDVVQVLNTIGPPLSGTEGLGDWNIPWDQWHAGNAKT</sequence>
<evidence type="ECO:0000256" key="2">
    <source>
        <dbReference type="ARBA" id="ARBA00022679"/>
    </source>
</evidence>
<keyword evidence="6 7" id="KW-0961">Cell wall biogenesis/degradation</keyword>
<organism evidence="9 10">
    <name type="scientific">Mycobacterium paraterrae</name>
    <dbReference type="NCBI Taxonomy" id="577492"/>
    <lineage>
        <taxon>Bacteria</taxon>
        <taxon>Bacillati</taxon>
        <taxon>Actinomycetota</taxon>
        <taxon>Actinomycetes</taxon>
        <taxon>Mycobacteriales</taxon>
        <taxon>Mycobacteriaceae</taxon>
        <taxon>Mycobacterium</taxon>
    </lineage>
</organism>
<dbReference type="Gene3D" id="2.60.40.3710">
    <property type="match status" value="1"/>
</dbReference>
<dbReference type="RefSeq" id="WP_240262954.1">
    <property type="nucleotide sequence ID" value="NZ_CP092488.2"/>
</dbReference>
<name>A0ABY3VP58_9MYCO</name>
<keyword evidence="4 7" id="KW-0573">Peptidoglycan synthesis</keyword>
<dbReference type="SUPFAM" id="SSF141523">
    <property type="entry name" value="L,D-transpeptidase catalytic domain-like"/>
    <property type="match status" value="1"/>
</dbReference>
<evidence type="ECO:0000313" key="10">
    <source>
        <dbReference type="Proteomes" id="UP001055336"/>
    </source>
</evidence>
<protein>
    <submittedName>
        <fullName evidence="9">Ig-like domain-containing protein</fullName>
    </submittedName>
</protein>
<dbReference type="CDD" id="cd16913">
    <property type="entry name" value="YkuD_like"/>
    <property type="match status" value="1"/>
</dbReference>
<evidence type="ECO:0000256" key="6">
    <source>
        <dbReference type="ARBA" id="ARBA00023316"/>
    </source>
</evidence>
<gene>
    <name evidence="9" type="ORF">MKK62_08045</name>
</gene>
<dbReference type="PROSITE" id="PS52029">
    <property type="entry name" value="LD_TPASE"/>
    <property type="match status" value="1"/>
</dbReference>
<keyword evidence="10" id="KW-1185">Reference proteome</keyword>
<evidence type="ECO:0000256" key="1">
    <source>
        <dbReference type="ARBA" id="ARBA00004752"/>
    </source>
</evidence>
<dbReference type="InterPro" id="IPR041280">
    <property type="entry name" value="Big_10"/>
</dbReference>
<dbReference type="CDD" id="cd13432">
    <property type="entry name" value="LDT_IgD_like_2"/>
    <property type="match status" value="1"/>
</dbReference>
<dbReference type="Gene3D" id="2.40.440.10">
    <property type="entry name" value="L,D-transpeptidase catalytic domain-like"/>
    <property type="match status" value="1"/>
</dbReference>
<evidence type="ECO:0000256" key="3">
    <source>
        <dbReference type="ARBA" id="ARBA00022960"/>
    </source>
</evidence>